<evidence type="ECO:0000259" key="10">
    <source>
        <dbReference type="Pfam" id="PF03553"/>
    </source>
</evidence>
<feature type="transmembrane region" description="Helical" evidence="9">
    <location>
        <begin position="137"/>
        <end position="163"/>
    </location>
</feature>
<dbReference type="InterPro" id="IPR018461">
    <property type="entry name" value="Na/H_Antiport_NhaC-like_C"/>
</dbReference>
<dbReference type="Pfam" id="PF03553">
    <property type="entry name" value="Na_H_antiporter"/>
    <property type="match status" value="1"/>
</dbReference>
<accession>A0A3P3Q5B4</accession>
<sequence length="468" mass="49718">MSDTKRKPTIFQAMFPILVMLVILGIGIGFLSLPAEPLIVLAAVISGIQARILGYSYDEIMKEIATKIAKVWGALLILVIVGFMIGSWMLGGTIPMLIYFGLKLISPKYLALTAFLLTAIVSVLTGTSWGSAGTIGVAFMGVAIGMDVNLALVAGAVVSGAYFGDKLSPLSDTTNLSSAVCGVDLYEHVYNQLWTTGSSAVLASIFYFIMGQISAKNNIVVPETINILTGTLDNMFKWNVILLIPLAIVLIGSITKKPTIPVMLLASLVALINAAVFQGADLKNIVDVTLNGFNVGMVGMSEESVAPELIRLLHRGGMMSMMNTLLIAVCAISFAGTMTVTGSLGVVISKMLEKVNSTFKLVASTIVTCLIITGVTSNGQVSILMPGEAFREAYLKMGLHPKVLSRTLEDSVTCTECLIPWTAAGAYMASTLGVATLHYLPYAILNYSGMIFALVWAFTGIGITKLKK</sequence>
<keyword evidence="3" id="KW-0050">Antiport</keyword>
<evidence type="ECO:0000256" key="6">
    <source>
        <dbReference type="ARBA" id="ARBA00022989"/>
    </source>
</evidence>
<feature type="transmembrane region" description="Helical" evidence="9">
    <location>
        <begin position="236"/>
        <end position="255"/>
    </location>
</feature>
<feature type="transmembrane region" description="Helical" evidence="9">
    <location>
        <begin position="12"/>
        <end position="32"/>
    </location>
</feature>
<keyword evidence="5 9" id="KW-0812">Transmembrane</keyword>
<name>A0A3P3Q5B4_9FIRM</name>
<dbReference type="InterPro" id="IPR052180">
    <property type="entry name" value="NhaC_Na-H+_Antiporter"/>
</dbReference>
<evidence type="ECO:0000256" key="5">
    <source>
        <dbReference type="ARBA" id="ARBA00022692"/>
    </source>
</evidence>
<feature type="domain" description="Na+/H+ antiporter NhaC-like C-terminal" evidence="10">
    <location>
        <begin position="160"/>
        <end position="461"/>
    </location>
</feature>
<feature type="transmembrane region" description="Helical" evidence="9">
    <location>
        <begin position="359"/>
        <end position="377"/>
    </location>
</feature>
<feature type="transmembrane region" description="Helical" evidence="9">
    <location>
        <begin position="325"/>
        <end position="347"/>
    </location>
</feature>
<protein>
    <submittedName>
        <fullName evidence="11">Na+/H+ antiporter NhaC</fullName>
    </submittedName>
</protein>
<dbReference type="PANTHER" id="PTHR33451">
    <property type="entry name" value="MALATE-2H(+)/NA(+)-LACTATE ANTIPORTER"/>
    <property type="match status" value="1"/>
</dbReference>
<dbReference type="Proteomes" id="UP000276982">
    <property type="component" value="Unassembled WGS sequence"/>
</dbReference>
<keyword evidence="12" id="KW-1185">Reference proteome</keyword>
<evidence type="ECO:0000313" key="11">
    <source>
        <dbReference type="EMBL" id="RRJ16437.1"/>
    </source>
</evidence>
<dbReference type="GO" id="GO:0015297">
    <property type="term" value="F:antiporter activity"/>
    <property type="evidence" value="ECO:0007669"/>
    <property type="project" value="UniProtKB-KW"/>
</dbReference>
<dbReference type="RefSeq" id="WP_124951846.1">
    <property type="nucleotide sequence ID" value="NZ_RRCM01000001.1"/>
</dbReference>
<reference evidence="11 12" key="1">
    <citation type="submission" date="2018-11" db="EMBL/GenBank/DDBJ databases">
        <title>Genome sequencing of Lachnoanaerobaculum orale DSM 24553T.</title>
        <authorList>
            <person name="Kook J.-K."/>
            <person name="Park S.-N."/>
            <person name="Lim Y.K."/>
        </authorList>
    </citation>
    <scope>NUCLEOTIDE SEQUENCE [LARGE SCALE GENOMIC DNA]</scope>
    <source>
        <strain evidence="11 12">DSM 24553</strain>
    </source>
</reference>
<evidence type="ECO:0000313" key="12">
    <source>
        <dbReference type="Proteomes" id="UP000276982"/>
    </source>
</evidence>
<keyword evidence="2" id="KW-0813">Transport</keyword>
<evidence type="ECO:0000256" key="7">
    <source>
        <dbReference type="ARBA" id="ARBA00023136"/>
    </source>
</evidence>
<evidence type="ECO:0000256" key="3">
    <source>
        <dbReference type="ARBA" id="ARBA00022449"/>
    </source>
</evidence>
<comment type="caution">
    <text evidence="11">The sequence shown here is derived from an EMBL/GenBank/DDBJ whole genome shotgun (WGS) entry which is preliminary data.</text>
</comment>
<dbReference type="GO" id="GO:0005886">
    <property type="term" value="C:plasma membrane"/>
    <property type="evidence" value="ECO:0007669"/>
    <property type="project" value="UniProtKB-SubCell"/>
</dbReference>
<dbReference type="AlphaFoldDB" id="A0A3P3Q5B4"/>
<comment type="subcellular location">
    <subcellularLocation>
        <location evidence="1">Cell membrane</location>
        <topology evidence="1">Multi-pass membrane protein</topology>
    </subcellularLocation>
</comment>
<dbReference type="EMBL" id="RRCM01000001">
    <property type="protein sequence ID" value="RRJ16437.1"/>
    <property type="molecule type" value="Genomic_DNA"/>
</dbReference>
<keyword evidence="7 9" id="KW-0472">Membrane</keyword>
<comment type="similarity">
    <text evidence="8">Belongs to the NhaC Na(+)/H(+) (TC 2.A.35) antiporter family.</text>
</comment>
<feature type="transmembrane region" description="Helical" evidence="9">
    <location>
        <begin position="69"/>
        <end position="89"/>
    </location>
</feature>
<evidence type="ECO:0000256" key="1">
    <source>
        <dbReference type="ARBA" id="ARBA00004651"/>
    </source>
</evidence>
<dbReference type="PANTHER" id="PTHR33451:SF3">
    <property type="entry name" value="MALATE-2H(+)_NA(+)-LACTATE ANTIPORTER"/>
    <property type="match status" value="1"/>
</dbReference>
<evidence type="ECO:0000256" key="2">
    <source>
        <dbReference type="ARBA" id="ARBA00022448"/>
    </source>
</evidence>
<evidence type="ECO:0000256" key="9">
    <source>
        <dbReference type="SAM" id="Phobius"/>
    </source>
</evidence>
<organism evidence="11 12">
    <name type="scientific">Lachnoanaerobaculum orale</name>
    <dbReference type="NCBI Taxonomy" id="979627"/>
    <lineage>
        <taxon>Bacteria</taxon>
        <taxon>Bacillati</taxon>
        <taxon>Bacillota</taxon>
        <taxon>Clostridia</taxon>
        <taxon>Lachnospirales</taxon>
        <taxon>Lachnospiraceae</taxon>
        <taxon>Lachnoanaerobaculum</taxon>
    </lineage>
</organism>
<keyword evidence="4" id="KW-1003">Cell membrane</keyword>
<gene>
    <name evidence="11" type="primary">nhaC</name>
    <name evidence="11" type="ORF">EHW90_05440</name>
</gene>
<feature type="transmembrane region" description="Helical" evidence="9">
    <location>
        <begin position="439"/>
        <end position="463"/>
    </location>
</feature>
<dbReference type="NCBIfam" id="TIGR00931">
    <property type="entry name" value="antiport_nhaC"/>
    <property type="match status" value="1"/>
</dbReference>
<proteinExistence type="inferred from homology"/>
<keyword evidence="6 9" id="KW-1133">Transmembrane helix</keyword>
<feature type="transmembrane region" description="Helical" evidence="9">
    <location>
        <begin position="38"/>
        <end position="57"/>
    </location>
</feature>
<dbReference type="InterPro" id="IPR004770">
    <property type="entry name" value="Na/H_antiport_NhaC"/>
</dbReference>
<feature type="transmembrane region" description="Helical" evidence="9">
    <location>
        <begin position="262"/>
        <end position="280"/>
    </location>
</feature>
<evidence type="ECO:0000256" key="4">
    <source>
        <dbReference type="ARBA" id="ARBA00022475"/>
    </source>
</evidence>
<evidence type="ECO:0000256" key="8">
    <source>
        <dbReference type="ARBA" id="ARBA00038435"/>
    </source>
</evidence>
<feature type="transmembrane region" description="Helical" evidence="9">
    <location>
        <begin position="109"/>
        <end position="130"/>
    </location>
</feature>